<accession>A0A1F6V7T7</accession>
<dbReference type="Proteomes" id="UP000178700">
    <property type="component" value="Unassembled WGS sequence"/>
</dbReference>
<sequence>MKLLDFYKERNKDSKWLEKYFSLAKNNSGRLFEYTNTNFRKQDSFLSQFEKFEKIEGKERSEWGIVDSSGQEEDKQRVVNMLASKLFKRELTGERKNKNFVYHKTEKGKAYKQFLSKNLPELEKWFLNYIFLLDGHYTNEQRYILKRTNLIYKKISSVILNIEGLMDRIEEIIKKPHDKYQLIKKDFFYFSSFYDDSEFLELYLHAKNSERKALHQYITENLEKENDLCCISRKYKNGGNFNAGMFIDESKVFYFTLVLEQTRSANPRNVIEGLLNRYYFLYKKIDIKKIKSFIYIKSILDVFYSIFIDILDIKEELTEETQTAVEHMELEETGPQNYIDDTTIDGRRIVKQIFALKKIRAREIANYKCSLEKLNNCRYFTSKASTKRYIEVNHLIPQEFRNEFPNSIEVFANYTTLCSHCHAMLHKAVDNERKPLINYLYNERSGKLEAMGVGIELNLLYEFYKIDS</sequence>
<gene>
    <name evidence="1" type="ORF">A2642_00430</name>
</gene>
<reference evidence="1 2" key="1">
    <citation type="journal article" date="2016" name="Nat. Commun.">
        <title>Thousands of microbial genomes shed light on interconnected biogeochemical processes in an aquifer system.</title>
        <authorList>
            <person name="Anantharaman K."/>
            <person name="Brown C.T."/>
            <person name="Hug L.A."/>
            <person name="Sharon I."/>
            <person name="Castelle C.J."/>
            <person name="Probst A.J."/>
            <person name="Thomas B.C."/>
            <person name="Singh A."/>
            <person name="Wilkins M.J."/>
            <person name="Karaoz U."/>
            <person name="Brodie E.L."/>
            <person name="Williams K.H."/>
            <person name="Hubbard S.S."/>
            <person name="Banfield J.F."/>
        </authorList>
    </citation>
    <scope>NUCLEOTIDE SEQUENCE [LARGE SCALE GENOMIC DNA]</scope>
</reference>
<organism evidence="1 2">
    <name type="scientific">Candidatus Nomurabacteria bacterium RIFCSPHIGHO2_01_FULL_39_10</name>
    <dbReference type="NCBI Taxonomy" id="1801733"/>
    <lineage>
        <taxon>Bacteria</taxon>
        <taxon>Candidatus Nomuraibacteriota</taxon>
    </lineage>
</organism>
<dbReference type="CDD" id="cd00085">
    <property type="entry name" value="HNHc"/>
    <property type="match status" value="1"/>
</dbReference>
<name>A0A1F6V7T7_9BACT</name>
<comment type="caution">
    <text evidence="1">The sequence shown here is derived from an EMBL/GenBank/DDBJ whole genome shotgun (WGS) entry which is preliminary data.</text>
</comment>
<proteinExistence type="predicted"/>
<evidence type="ECO:0000313" key="1">
    <source>
        <dbReference type="EMBL" id="OGI65665.1"/>
    </source>
</evidence>
<dbReference type="AlphaFoldDB" id="A0A1F6V7T7"/>
<dbReference type="EMBL" id="MFTJ01000023">
    <property type="protein sequence ID" value="OGI65665.1"/>
    <property type="molecule type" value="Genomic_DNA"/>
</dbReference>
<evidence type="ECO:0000313" key="2">
    <source>
        <dbReference type="Proteomes" id="UP000178700"/>
    </source>
</evidence>
<dbReference type="InterPro" id="IPR003615">
    <property type="entry name" value="HNH_nuc"/>
</dbReference>
<protein>
    <recommendedName>
        <fullName evidence="3">HNH domain-containing protein</fullName>
    </recommendedName>
</protein>
<evidence type="ECO:0008006" key="3">
    <source>
        <dbReference type="Google" id="ProtNLM"/>
    </source>
</evidence>